<gene>
    <name evidence="3" type="ORF">ZT1E4_G2865</name>
</gene>
<dbReference type="Proteomes" id="UP000245764">
    <property type="component" value="Chromosome 2"/>
</dbReference>
<dbReference type="PANTHER" id="PTHR17985">
    <property type="entry name" value="SER/THR-RICH PROTEIN T10 IN DGCR REGION"/>
    <property type="match status" value="1"/>
</dbReference>
<evidence type="ECO:0000313" key="3">
    <source>
        <dbReference type="EMBL" id="SMR46247.1"/>
    </source>
</evidence>
<accession>A0A2H1FY60</accession>
<dbReference type="GO" id="GO:0007030">
    <property type="term" value="P:Golgi organization"/>
    <property type="evidence" value="ECO:0007669"/>
    <property type="project" value="TreeGrafter"/>
</dbReference>
<dbReference type="EMBL" id="LT854254">
    <property type="protein sequence ID" value="SMR46247.1"/>
    <property type="molecule type" value="Genomic_DNA"/>
</dbReference>
<keyword evidence="2" id="KW-0732">Signal</keyword>
<dbReference type="InterPro" id="IPR008551">
    <property type="entry name" value="TANGO2"/>
</dbReference>
<name>A0A2H1FY60_ZYMTR</name>
<proteinExistence type="predicted"/>
<dbReference type="GO" id="GO:0009306">
    <property type="term" value="P:protein secretion"/>
    <property type="evidence" value="ECO:0007669"/>
    <property type="project" value="TreeGrafter"/>
</dbReference>
<evidence type="ECO:0000313" key="4">
    <source>
        <dbReference type="Proteomes" id="UP000245764"/>
    </source>
</evidence>
<feature type="chain" id="PRO_5013789445" evidence="2">
    <location>
        <begin position="25"/>
        <end position="689"/>
    </location>
</feature>
<sequence>MAFTQLKTLLFTLLCVISVSTACAQEEPCNETDYVARNLQTVQKIYNLTVYPKNLPIQKNGSSAVPPGLFNQDATGRVSPIGNFSGFADSIEYFFALAPSPENFNGLAFYAADVVEFTSGCPEVASSVVYLRTHTLDPKTGKVDESKKTSTLAQVAFWRFNEKGEVIKYHAWIPQLQLWLQAATGIDFKNTLIQKAVSTVLCPQIQAHCKGKDQQYTDAATCAAFLNLKPFGSFDEVWGDNVVCRQIHLLLTGVRPDIHCPHVGPKGGSEAAGFKCVDPEYSIDYFDDTKVFAHPEYPFIIISNRDEFITRPTKRADWWDSPNGHVLAGRDLKRVEKGTWLGITRQGRFAVLTNFREEGVDENGAKSRGGMINSYLTVPPGSEETDDEFVQRLLNDVGIHDVGGFTLLFGELRAPRSAGRSDSESLNDPSQSHTPELPGLAIVSNRTESPNELRRIGTHLGETHGLSNSHYGDNSWPKVVNGERLLKEAITKNTSTNQSQNEFIASLFEILCVDDIPRRTSDESWDEYVRHMRNSIMIPAGKGAVAEKGLNTNSASGQSDAPLLRSNDAYGTMKQTVILVQMTGKVVFVERTLYDDDGLPLKVEKQEERMEFEIEGWAAKYPTWSSSETFSSVRAIRVTIRDVCAATTVAWFCALPVGLSTACDRLETAINGTFPAHANAMLQKHLLHR</sequence>
<organism evidence="3 4">
    <name type="scientific">Zymoseptoria tritici ST99CH_1E4</name>
    <dbReference type="NCBI Taxonomy" id="1276532"/>
    <lineage>
        <taxon>Eukaryota</taxon>
        <taxon>Fungi</taxon>
        <taxon>Dikarya</taxon>
        <taxon>Ascomycota</taxon>
        <taxon>Pezizomycotina</taxon>
        <taxon>Dothideomycetes</taxon>
        <taxon>Dothideomycetidae</taxon>
        <taxon>Mycosphaerellales</taxon>
        <taxon>Mycosphaerellaceae</taxon>
        <taxon>Zymoseptoria</taxon>
    </lineage>
</organism>
<feature type="signal peptide" evidence="2">
    <location>
        <begin position="1"/>
        <end position="24"/>
    </location>
</feature>
<dbReference type="PROSITE" id="PS51257">
    <property type="entry name" value="PROKAR_LIPOPROTEIN"/>
    <property type="match status" value="1"/>
</dbReference>
<dbReference type="AlphaFoldDB" id="A0A2H1FY60"/>
<dbReference type="GO" id="GO:0005794">
    <property type="term" value="C:Golgi apparatus"/>
    <property type="evidence" value="ECO:0007669"/>
    <property type="project" value="TreeGrafter"/>
</dbReference>
<protein>
    <submittedName>
        <fullName evidence="3">Uncharacterized protein</fullName>
    </submittedName>
</protein>
<reference evidence="4" key="1">
    <citation type="submission" date="2017-05" db="EMBL/GenBank/DDBJ databases">
        <authorList>
            <person name="Song R."/>
            <person name="Chenine A.L."/>
            <person name="Ruprecht R.M."/>
        </authorList>
    </citation>
    <scope>NUCLEOTIDE SEQUENCE [LARGE SCALE GENOMIC DNA]</scope>
</reference>
<evidence type="ECO:0000256" key="1">
    <source>
        <dbReference type="SAM" id="MobiDB-lite"/>
    </source>
</evidence>
<dbReference type="Pfam" id="PF05742">
    <property type="entry name" value="TANGO2"/>
    <property type="match status" value="1"/>
</dbReference>
<evidence type="ECO:0000256" key="2">
    <source>
        <dbReference type="SAM" id="SignalP"/>
    </source>
</evidence>
<feature type="region of interest" description="Disordered" evidence="1">
    <location>
        <begin position="418"/>
        <end position="442"/>
    </location>
</feature>
<dbReference type="PANTHER" id="PTHR17985:SF8">
    <property type="entry name" value="TRANSPORT AND GOLGI ORGANIZATION PROTEIN 2 HOMOLOG"/>
    <property type="match status" value="1"/>
</dbReference>
<feature type="compositionally biased region" description="Polar residues" evidence="1">
    <location>
        <begin position="424"/>
        <end position="434"/>
    </location>
</feature>